<dbReference type="EMBL" id="CM003380">
    <property type="protein sequence ID" value="KOM54205.1"/>
    <property type="molecule type" value="Genomic_DNA"/>
</dbReference>
<sequence length="113" mass="12940">MRKNVKLTTPGRTAHQGARQDSKNSHSAPPLLTAVQFRLPSRLPLVKVRHRRRFATVEGSPPSKVHRRRRFTVVEGSPPLKVRRRRRLTTVEGFAALCRRRTVEGSTTIVEHF</sequence>
<feature type="region of interest" description="Disordered" evidence="1">
    <location>
        <begin position="1"/>
        <end position="29"/>
    </location>
</feature>
<proteinExistence type="predicted"/>
<name>A0A0L9VGK8_PHAAN</name>
<evidence type="ECO:0000313" key="3">
    <source>
        <dbReference type="Proteomes" id="UP000053144"/>
    </source>
</evidence>
<reference evidence="3" key="1">
    <citation type="journal article" date="2015" name="Proc. Natl. Acad. Sci. U.S.A.">
        <title>Genome sequencing of adzuki bean (Vigna angularis) provides insight into high starch and low fat accumulation and domestication.</title>
        <authorList>
            <person name="Yang K."/>
            <person name="Tian Z."/>
            <person name="Chen C."/>
            <person name="Luo L."/>
            <person name="Zhao B."/>
            <person name="Wang Z."/>
            <person name="Yu L."/>
            <person name="Li Y."/>
            <person name="Sun Y."/>
            <person name="Li W."/>
            <person name="Chen Y."/>
            <person name="Li Y."/>
            <person name="Zhang Y."/>
            <person name="Ai D."/>
            <person name="Zhao J."/>
            <person name="Shang C."/>
            <person name="Ma Y."/>
            <person name="Wu B."/>
            <person name="Wang M."/>
            <person name="Gao L."/>
            <person name="Sun D."/>
            <person name="Zhang P."/>
            <person name="Guo F."/>
            <person name="Wang W."/>
            <person name="Li Y."/>
            <person name="Wang J."/>
            <person name="Varshney R.K."/>
            <person name="Wang J."/>
            <person name="Ling H.Q."/>
            <person name="Wan P."/>
        </authorList>
    </citation>
    <scope>NUCLEOTIDE SEQUENCE</scope>
    <source>
        <strain evidence="3">cv. Jingnong 6</strain>
    </source>
</reference>
<protein>
    <submittedName>
        <fullName evidence="2">Uncharacterized protein</fullName>
    </submittedName>
</protein>
<dbReference type="Gramene" id="KOM54205">
    <property type="protein sequence ID" value="KOM54205"/>
    <property type="gene ID" value="LR48_Vigan10g009700"/>
</dbReference>
<dbReference type="Proteomes" id="UP000053144">
    <property type="component" value="Chromosome 10"/>
</dbReference>
<feature type="compositionally biased region" description="Polar residues" evidence="1">
    <location>
        <begin position="1"/>
        <end position="11"/>
    </location>
</feature>
<evidence type="ECO:0000256" key="1">
    <source>
        <dbReference type="SAM" id="MobiDB-lite"/>
    </source>
</evidence>
<organism evidence="2 3">
    <name type="scientific">Phaseolus angularis</name>
    <name type="common">Azuki bean</name>
    <name type="synonym">Vigna angularis</name>
    <dbReference type="NCBI Taxonomy" id="3914"/>
    <lineage>
        <taxon>Eukaryota</taxon>
        <taxon>Viridiplantae</taxon>
        <taxon>Streptophyta</taxon>
        <taxon>Embryophyta</taxon>
        <taxon>Tracheophyta</taxon>
        <taxon>Spermatophyta</taxon>
        <taxon>Magnoliopsida</taxon>
        <taxon>eudicotyledons</taxon>
        <taxon>Gunneridae</taxon>
        <taxon>Pentapetalae</taxon>
        <taxon>rosids</taxon>
        <taxon>fabids</taxon>
        <taxon>Fabales</taxon>
        <taxon>Fabaceae</taxon>
        <taxon>Papilionoideae</taxon>
        <taxon>50 kb inversion clade</taxon>
        <taxon>NPAAA clade</taxon>
        <taxon>indigoferoid/millettioid clade</taxon>
        <taxon>Phaseoleae</taxon>
        <taxon>Vigna</taxon>
    </lineage>
</organism>
<gene>
    <name evidence="2" type="ORF">LR48_Vigan10g009700</name>
</gene>
<evidence type="ECO:0000313" key="2">
    <source>
        <dbReference type="EMBL" id="KOM54205.1"/>
    </source>
</evidence>
<accession>A0A0L9VGK8</accession>
<dbReference type="AlphaFoldDB" id="A0A0L9VGK8"/>